<accession>A0A2P2D277</accession>
<evidence type="ECO:0000313" key="2">
    <source>
        <dbReference type="Proteomes" id="UP000245076"/>
    </source>
</evidence>
<organism evidence="1 2">
    <name type="scientific">Leptospira johnsonii</name>
    <dbReference type="NCBI Taxonomy" id="1917820"/>
    <lineage>
        <taxon>Bacteria</taxon>
        <taxon>Pseudomonadati</taxon>
        <taxon>Spirochaetota</taxon>
        <taxon>Spirochaetia</taxon>
        <taxon>Leptospirales</taxon>
        <taxon>Leptospiraceae</taxon>
        <taxon>Leptospira</taxon>
    </lineage>
</organism>
<dbReference type="Proteomes" id="UP000245076">
    <property type="component" value="Unassembled WGS sequence"/>
</dbReference>
<name>A0A2P2D277_9LEPT</name>
<proteinExistence type="predicted"/>
<dbReference type="EMBL" id="BFAY01000011">
    <property type="protein sequence ID" value="GBF38769.1"/>
    <property type="molecule type" value="Genomic_DNA"/>
</dbReference>
<gene>
    <name evidence="1" type="ORF">LPTSP1_17630</name>
</gene>
<comment type="caution">
    <text evidence="1">The sequence shown here is derived from an EMBL/GenBank/DDBJ whole genome shotgun (WGS) entry which is preliminary data.</text>
</comment>
<keyword evidence="2" id="KW-1185">Reference proteome</keyword>
<dbReference type="OrthoDB" id="337779at2"/>
<dbReference type="RefSeq" id="WP_108928476.1">
    <property type="nucleotide sequence ID" value="NZ_BFAY01000011.1"/>
</dbReference>
<reference evidence="1 2" key="1">
    <citation type="submission" date="2018-02" db="EMBL/GenBank/DDBJ databases">
        <title>Novel Leptospira species isolated from soil and water in Japan.</title>
        <authorList>
            <person name="Nakao R."/>
            <person name="Masuzawa T."/>
        </authorList>
    </citation>
    <scope>NUCLEOTIDE SEQUENCE [LARGE SCALE GENOMIC DNA]</scope>
    <source>
        <strain evidence="1 2">E8</strain>
    </source>
</reference>
<sequence>MDLTYELIQKEGEITDDLSLLRIEAPKKSLASTEILLKDTNPEKKNRIQKTVSVQECRRLALEYSSGKKYTKAGELGLKYVQRRPTDTKFLIEKTGQISESDEDRRILR</sequence>
<evidence type="ECO:0000313" key="1">
    <source>
        <dbReference type="EMBL" id="GBF38769.1"/>
    </source>
</evidence>
<dbReference type="AlphaFoldDB" id="A0A2P2D277"/>
<protein>
    <submittedName>
        <fullName evidence="1">SpoIIE-like protein phosphatase domain protein</fullName>
    </submittedName>
</protein>